<accession>A0A2P7R2E5</accession>
<comment type="caution">
    <text evidence="1">The sequence shown here is derived from an EMBL/GenBank/DDBJ whole genome shotgun (WGS) entry which is preliminary data.</text>
</comment>
<organism evidence="1 2">
    <name type="scientific">Zobellella endophytica</name>
    <dbReference type="NCBI Taxonomy" id="2116700"/>
    <lineage>
        <taxon>Bacteria</taxon>
        <taxon>Pseudomonadati</taxon>
        <taxon>Pseudomonadota</taxon>
        <taxon>Gammaproteobacteria</taxon>
        <taxon>Aeromonadales</taxon>
        <taxon>Aeromonadaceae</taxon>
        <taxon>Zobellella</taxon>
    </lineage>
</organism>
<dbReference type="AlphaFoldDB" id="A0A2P7R2E5"/>
<dbReference type="RefSeq" id="WP_106730258.1">
    <property type="nucleotide sequence ID" value="NZ_PXYG01000006.1"/>
</dbReference>
<gene>
    <name evidence="1" type="ORF">C7H85_13680</name>
</gene>
<dbReference type="Proteomes" id="UP000240243">
    <property type="component" value="Unassembled WGS sequence"/>
</dbReference>
<keyword evidence="2" id="KW-1185">Reference proteome</keyword>
<dbReference type="EMBL" id="PXYG01000006">
    <property type="protein sequence ID" value="PSJ44374.1"/>
    <property type="molecule type" value="Genomic_DNA"/>
</dbReference>
<evidence type="ECO:0000313" key="2">
    <source>
        <dbReference type="Proteomes" id="UP000240243"/>
    </source>
</evidence>
<proteinExistence type="predicted"/>
<reference evidence="1 2" key="1">
    <citation type="submission" date="2018-03" db="EMBL/GenBank/DDBJ databases">
        <title>The draft genome of Zobellella sp. 59N8.</title>
        <authorList>
            <person name="Liu L."/>
            <person name="Li L."/>
            <person name="Zhang X."/>
            <person name="Liang L."/>
            <person name="Wang T."/>
        </authorList>
    </citation>
    <scope>NUCLEOTIDE SEQUENCE [LARGE SCALE GENOMIC DNA]</scope>
    <source>
        <strain evidence="1 2">59N8</strain>
    </source>
</reference>
<evidence type="ECO:0000313" key="1">
    <source>
        <dbReference type="EMBL" id="PSJ44374.1"/>
    </source>
</evidence>
<dbReference type="OrthoDB" id="8453922at2"/>
<protein>
    <submittedName>
        <fullName evidence="1">Uncharacterized protein</fullName>
    </submittedName>
</protein>
<sequence length="110" mass="12733">MAIIVDTTSPSDLLKKIKKAIDDGKVRSWSYDDDGDFTHDSEQWKNKAWLRPKVYNGELRFGILKQKDVNLEKQVYGLYHGRFIDMLLTHFDDYFITALATAGKTEPDSF</sequence>
<name>A0A2P7R2E5_9GAMM</name>